<sequence length="823" mass="92414">ADPPSLARLQLATSTFLKCVINMEKISGDDLMTLFANVNPLIVLRVETSILDEFVEQPQKIVEIATKRLKDTHRVDETCSALHFFFQHPTTTQTFTQNPMANLHLAHSLLLSLLDLVESRSGMEYPSRERSQIFSVFGVDIESKENDQLFDLFHISQFLLSLFSRKLLPSSDALGLSLRSLLRLPIINSFALTPKTALDSGWHPSLELANNSISVPLPPIHKLNDLDVLDDFTWRCLFLGWTSRQQFESVWVSLVGVLSSTPSGDELKSEMALDAVLVSSLAIRRLTSFLLLTQLEPQPGNPVGGRFRLPSRDISTTFSENELYSRLCHLLGDLTNDSQPETILRRSIEWSIGSKRNRQAFHLDQFGISDLWAHVGLVNDKTSSLPAPLRATSTYFLDQLRIELDAASAVRSLYENFSHWFSRGVDVMPMELLSETLRAMCVLCDLFEDPTSFESLDLDMRMLASCSYLSQGDELGLAILAHSKAVAVIGQEEFSDDQWRRMHALVSAGLDHRRSGVRCCTIRGVLFLLQSSTAEILNDLVKYLVDWAIRELDRGTSQATDLVFNNGDHTSIEYRSLLWSLAFRLIEHPSRVQAKSRLFQIVIDVFLSSSPSTMWQMEALTLGMQGLVVHSQTFAAPVMRTVINCLDKFSSHPTRLPFALRLLSTAVHREPALIVEFTSITPSLMETSRMCETAELTAIVRTAVALRSIGENPLEILRWLTALIFTPSARPHPQPAPMIAAMHALTRTNRETRIEAGLLDQSRDILASSQSLQRVVVLSLALAASSPFTQFVHLYESLRLFLSSTSQSSWELFLRHYKDIISV</sequence>
<name>A0AAV5UIJ1_9BILA</name>
<evidence type="ECO:0000313" key="2">
    <source>
        <dbReference type="Proteomes" id="UP001432027"/>
    </source>
</evidence>
<dbReference type="Proteomes" id="UP001432027">
    <property type="component" value="Unassembled WGS sequence"/>
</dbReference>
<dbReference type="PANTHER" id="PTHR10170">
    <property type="entry name" value="HUNTINGTON DISEASE PROTEIN"/>
    <property type="match status" value="1"/>
</dbReference>
<proteinExistence type="predicted"/>
<dbReference type="InterPro" id="IPR028426">
    <property type="entry name" value="Huntingtin_fam"/>
</dbReference>
<evidence type="ECO:0000313" key="1">
    <source>
        <dbReference type="EMBL" id="GMT06799.1"/>
    </source>
</evidence>
<comment type="caution">
    <text evidence="1">The sequence shown here is derived from an EMBL/GenBank/DDBJ whole genome shotgun (WGS) entry which is preliminary data.</text>
</comment>
<gene>
    <name evidence="1" type="ORF">PENTCL1PPCAC_28973</name>
</gene>
<dbReference type="PANTHER" id="PTHR10170:SF10">
    <property type="entry name" value="HUNTINGTIN"/>
    <property type="match status" value="1"/>
</dbReference>
<organism evidence="1 2">
    <name type="scientific">Pristionchus entomophagus</name>
    <dbReference type="NCBI Taxonomy" id="358040"/>
    <lineage>
        <taxon>Eukaryota</taxon>
        <taxon>Metazoa</taxon>
        <taxon>Ecdysozoa</taxon>
        <taxon>Nematoda</taxon>
        <taxon>Chromadorea</taxon>
        <taxon>Rhabditida</taxon>
        <taxon>Rhabditina</taxon>
        <taxon>Diplogasteromorpha</taxon>
        <taxon>Diplogasteroidea</taxon>
        <taxon>Neodiplogasteridae</taxon>
        <taxon>Pristionchus</taxon>
    </lineage>
</organism>
<feature type="non-terminal residue" evidence="1">
    <location>
        <position position="1"/>
    </location>
</feature>
<dbReference type="AlphaFoldDB" id="A0AAV5UIJ1"/>
<keyword evidence="2" id="KW-1185">Reference proteome</keyword>
<reference evidence="1" key="1">
    <citation type="submission" date="2023-10" db="EMBL/GenBank/DDBJ databases">
        <title>Genome assembly of Pristionchus species.</title>
        <authorList>
            <person name="Yoshida K."/>
            <person name="Sommer R.J."/>
        </authorList>
    </citation>
    <scope>NUCLEOTIDE SEQUENCE</scope>
    <source>
        <strain evidence="1">RS0144</strain>
    </source>
</reference>
<dbReference type="GO" id="GO:0005737">
    <property type="term" value="C:cytoplasm"/>
    <property type="evidence" value="ECO:0007669"/>
    <property type="project" value="TreeGrafter"/>
</dbReference>
<accession>A0AAV5UIJ1</accession>
<dbReference type="EMBL" id="BTSX01000006">
    <property type="protein sequence ID" value="GMT06799.1"/>
    <property type="molecule type" value="Genomic_DNA"/>
</dbReference>
<protein>
    <submittedName>
        <fullName evidence="1">Uncharacterized protein</fullName>
    </submittedName>
</protein>
<dbReference type="InterPro" id="IPR048413">
    <property type="entry name" value="Htt_C-HEAT_rpt"/>
</dbReference>
<dbReference type="Pfam" id="PF20927">
    <property type="entry name" value="Htt_C-HEAT"/>
    <property type="match status" value="1"/>
</dbReference>